<dbReference type="PANTHER" id="PTHR42713">
    <property type="entry name" value="HISTIDINE KINASE-RELATED"/>
    <property type="match status" value="1"/>
</dbReference>
<evidence type="ECO:0000256" key="4">
    <source>
        <dbReference type="ARBA" id="ARBA00023012"/>
    </source>
</evidence>
<dbReference type="InterPro" id="IPR001789">
    <property type="entry name" value="Sig_transdc_resp-reg_receiver"/>
</dbReference>
<organism evidence="11 12">
    <name type="scientific">Paenibacillus swuensis</name>
    <dbReference type="NCBI Taxonomy" id="1178515"/>
    <lineage>
        <taxon>Bacteria</taxon>
        <taxon>Bacillati</taxon>
        <taxon>Bacillota</taxon>
        <taxon>Bacilli</taxon>
        <taxon>Bacillales</taxon>
        <taxon>Paenibacillaceae</taxon>
        <taxon>Paenibacillus</taxon>
    </lineage>
</organism>
<gene>
    <name evidence="11" type="ORF">SY83_22440</name>
</gene>
<protein>
    <recommendedName>
        <fullName evidence="13">AraC family transcriptional regulator</fullName>
    </recommendedName>
</protein>
<reference evidence="11 12" key="1">
    <citation type="submission" date="2015-01" db="EMBL/GenBank/DDBJ databases">
        <title>Paenibacillus swuensis/DY6/whole genome sequencing.</title>
        <authorList>
            <person name="Kim M.K."/>
            <person name="Srinivasan S."/>
            <person name="Lee J.-J."/>
        </authorList>
    </citation>
    <scope>NUCLEOTIDE SEQUENCE [LARGE SCALE GENOMIC DNA]</scope>
    <source>
        <strain evidence="11 12">DY6</strain>
    </source>
</reference>
<dbReference type="SUPFAM" id="SSF52172">
    <property type="entry name" value="CheY-like"/>
    <property type="match status" value="1"/>
</dbReference>
<dbReference type="PROSITE" id="PS01124">
    <property type="entry name" value="HTH_ARAC_FAMILY_2"/>
    <property type="match status" value="1"/>
</dbReference>
<keyword evidence="7" id="KW-0804">Transcription</keyword>
<evidence type="ECO:0000256" key="3">
    <source>
        <dbReference type="ARBA" id="ARBA00022553"/>
    </source>
</evidence>
<evidence type="ECO:0000256" key="7">
    <source>
        <dbReference type="ARBA" id="ARBA00023163"/>
    </source>
</evidence>
<evidence type="ECO:0000256" key="1">
    <source>
        <dbReference type="ARBA" id="ARBA00004496"/>
    </source>
</evidence>
<proteinExistence type="predicted"/>
<keyword evidence="3 8" id="KW-0597">Phosphoprotein</keyword>
<evidence type="ECO:0000256" key="2">
    <source>
        <dbReference type="ARBA" id="ARBA00022490"/>
    </source>
</evidence>
<dbReference type="PROSITE" id="PS50110">
    <property type="entry name" value="RESPONSE_REGULATORY"/>
    <property type="match status" value="1"/>
</dbReference>
<dbReference type="GO" id="GO:0000160">
    <property type="term" value="P:phosphorelay signal transduction system"/>
    <property type="evidence" value="ECO:0007669"/>
    <property type="project" value="UniProtKB-KW"/>
</dbReference>
<dbReference type="KEGG" id="pswu:SY83_22440"/>
<dbReference type="GO" id="GO:0003700">
    <property type="term" value="F:DNA-binding transcription factor activity"/>
    <property type="evidence" value="ECO:0007669"/>
    <property type="project" value="InterPro"/>
</dbReference>
<dbReference type="Gene3D" id="1.10.10.60">
    <property type="entry name" value="Homeodomain-like"/>
    <property type="match status" value="2"/>
</dbReference>
<dbReference type="PATRIC" id="fig|1178515.4.peg.4552"/>
<dbReference type="Pfam" id="PF00072">
    <property type="entry name" value="Response_reg"/>
    <property type="match status" value="1"/>
</dbReference>
<evidence type="ECO:0000256" key="5">
    <source>
        <dbReference type="ARBA" id="ARBA00023015"/>
    </source>
</evidence>
<evidence type="ECO:0000259" key="10">
    <source>
        <dbReference type="PROSITE" id="PS50110"/>
    </source>
</evidence>
<dbReference type="Proteomes" id="UP000076927">
    <property type="component" value="Chromosome"/>
</dbReference>
<keyword evidence="2" id="KW-0963">Cytoplasm</keyword>
<dbReference type="Gene3D" id="3.40.50.2300">
    <property type="match status" value="1"/>
</dbReference>
<dbReference type="Pfam" id="PF12833">
    <property type="entry name" value="HTH_18"/>
    <property type="match status" value="1"/>
</dbReference>
<keyword evidence="4" id="KW-0902">Two-component regulatory system</keyword>
<keyword evidence="12" id="KW-1185">Reference proteome</keyword>
<evidence type="ECO:0008006" key="13">
    <source>
        <dbReference type="Google" id="ProtNLM"/>
    </source>
</evidence>
<dbReference type="GO" id="GO:0043565">
    <property type="term" value="F:sequence-specific DNA binding"/>
    <property type="evidence" value="ECO:0007669"/>
    <property type="project" value="InterPro"/>
</dbReference>
<dbReference type="RefSeq" id="WP_068610628.1">
    <property type="nucleotide sequence ID" value="NZ_CP011388.1"/>
</dbReference>
<dbReference type="STRING" id="1178515.SY83_22440"/>
<evidence type="ECO:0000256" key="8">
    <source>
        <dbReference type="PROSITE-ProRule" id="PRU00169"/>
    </source>
</evidence>
<name>A0A172TNG8_9BACL</name>
<dbReference type="SMART" id="SM00448">
    <property type="entry name" value="REC"/>
    <property type="match status" value="1"/>
</dbReference>
<dbReference type="OrthoDB" id="9794370at2"/>
<dbReference type="InterPro" id="IPR051552">
    <property type="entry name" value="HptR"/>
</dbReference>
<sequence>MTQLLIVDDEVLIANGLAESLDWPSMGIDTVFKAYSAERALELMQEHTIDIVITDIRMPDIDGLTLLRIIRRKWKKTKVILLTGYSDFDYAQEAIREQAVDYMLKPVRKDLLEKTVRGVLEQLRQEWEEVSSFHKAMQTLRGHLPELKANLLNDIMNGMKFPVQDLEEKLDWFNLSFRLGETCQLILLRPEYSPGTEGTNSKALLEYALLNIAEEGCKDLYELWSCKDHHQHLILLIKPIGQNESTDQGTGIERFATQYYHNVKQYLRMNVTLFLGEPGPFPSGIRGQYEQALSSLRKQSGDSERFLVQASEPFAGATVSLSKLHEPPLLNHLFEVGRWEGVTHKLKEVYTELQESGSAESGEQVSEIYFQFAAAVCSSLHKQGKSVTETLGPLYHRMLDGVPLRGLSDLKDWTGQVVERLRQEFGDDTRTGRQDLIQKMQDYMVKNMANDITLHSIADHVFMHPTHLSKVYKQETGEGISDFLLRLRMEHAAYLLTETDKRSYEVGCDVGYVNANYFTRVFKKHYDMTPQDYRDKIRLTKS</sequence>
<keyword evidence="5" id="KW-0805">Transcription regulation</keyword>
<evidence type="ECO:0000313" key="12">
    <source>
        <dbReference type="Proteomes" id="UP000076927"/>
    </source>
</evidence>
<keyword evidence="6" id="KW-0238">DNA-binding</keyword>
<dbReference type="EMBL" id="CP011388">
    <property type="protein sequence ID" value="ANE48588.1"/>
    <property type="molecule type" value="Genomic_DNA"/>
</dbReference>
<evidence type="ECO:0000313" key="11">
    <source>
        <dbReference type="EMBL" id="ANE48588.1"/>
    </source>
</evidence>
<dbReference type="AlphaFoldDB" id="A0A172TNG8"/>
<dbReference type="InterPro" id="IPR009057">
    <property type="entry name" value="Homeodomain-like_sf"/>
</dbReference>
<feature type="modified residue" description="4-aspartylphosphate" evidence="8">
    <location>
        <position position="55"/>
    </location>
</feature>
<evidence type="ECO:0000259" key="9">
    <source>
        <dbReference type="PROSITE" id="PS01124"/>
    </source>
</evidence>
<dbReference type="SMART" id="SM00342">
    <property type="entry name" value="HTH_ARAC"/>
    <property type="match status" value="1"/>
</dbReference>
<dbReference type="InterPro" id="IPR018060">
    <property type="entry name" value="HTH_AraC"/>
</dbReference>
<dbReference type="SUPFAM" id="SSF46689">
    <property type="entry name" value="Homeodomain-like"/>
    <property type="match status" value="2"/>
</dbReference>
<dbReference type="PANTHER" id="PTHR42713:SF3">
    <property type="entry name" value="TRANSCRIPTIONAL REGULATORY PROTEIN HPTR"/>
    <property type="match status" value="1"/>
</dbReference>
<dbReference type="InterPro" id="IPR011006">
    <property type="entry name" value="CheY-like_superfamily"/>
</dbReference>
<accession>A0A172TNG8</accession>
<evidence type="ECO:0000256" key="6">
    <source>
        <dbReference type="ARBA" id="ARBA00023125"/>
    </source>
</evidence>
<feature type="domain" description="HTH araC/xylS-type" evidence="9">
    <location>
        <begin position="438"/>
        <end position="536"/>
    </location>
</feature>
<dbReference type="CDD" id="cd17536">
    <property type="entry name" value="REC_YesN-like"/>
    <property type="match status" value="1"/>
</dbReference>
<dbReference type="GO" id="GO:0005737">
    <property type="term" value="C:cytoplasm"/>
    <property type="evidence" value="ECO:0007669"/>
    <property type="project" value="UniProtKB-SubCell"/>
</dbReference>
<feature type="domain" description="Response regulatory" evidence="10">
    <location>
        <begin position="3"/>
        <end position="120"/>
    </location>
</feature>
<comment type="subcellular location">
    <subcellularLocation>
        <location evidence="1">Cytoplasm</location>
    </subcellularLocation>
</comment>